<dbReference type="Pfam" id="PF00246">
    <property type="entry name" value="Peptidase_M14"/>
    <property type="match status" value="1"/>
</dbReference>
<dbReference type="PRINTS" id="PR00765">
    <property type="entry name" value="CRBOXYPTASEA"/>
</dbReference>
<dbReference type="EMBL" id="GFTR01006534">
    <property type="protein sequence ID" value="JAW09892.1"/>
    <property type="molecule type" value="Transcribed_RNA"/>
</dbReference>
<dbReference type="GO" id="GO:0004181">
    <property type="term" value="F:metallocarboxypeptidase activity"/>
    <property type="evidence" value="ECO:0007669"/>
    <property type="project" value="InterPro"/>
</dbReference>
<dbReference type="InterPro" id="IPR008969">
    <property type="entry name" value="CarboxyPept-like_regulatory"/>
</dbReference>
<evidence type="ECO:0000259" key="10">
    <source>
        <dbReference type="PROSITE" id="PS52035"/>
    </source>
</evidence>
<dbReference type="AlphaFoldDB" id="A0A224XMT0"/>
<evidence type="ECO:0000256" key="8">
    <source>
        <dbReference type="PROSITE-ProRule" id="PRU01379"/>
    </source>
</evidence>
<evidence type="ECO:0000256" key="9">
    <source>
        <dbReference type="SAM" id="SignalP"/>
    </source>
</evidence>
<dbReference type="InterPro" id="IPR057246">
    <property type="entry name" value="CARBOXYPEPT_ZN_1"/>
</dbReference>
<comment type="similarity">
    <text evidence="2 8">Belongs to the peptidase M14 family.</text>
</comment>
<feature type="signal peptide" evidence="9">
    <location>
        <begin position="1"/>
        <end position="16"/>
    </location>
</feature>
<dbReference type="PROSITE" id="PS52035">
    <property type="entry name" value="PEPTIDASE_M14"/>
    <property type="match status" value="1"/>
</dbReference>
<sequence>MKCTAYLLAFVTTIMATDEISNYLSNEELYDFLAEVNENYQNISYLYTIGSTITGEELWVLLLSLAPNNEVGVPNVKIIGNIHGNEPVGRELIVSFIKMLLKGYTDNDSDIIHLLSTTRIHLLPSANPDGFTKALEGECNIGPGRRNANEVDLNRNFILESPSDTYSVRTREEETMAIITWMTEIQFVLSVSIHTGSLVVAYPYDECIAASTSLESCSKSPTDDEDVFRYLALTYASNTKGAIYNTCPGGKDFEHGIVNGAAWYSASGTMGDFNYRERGCMELTVEVNCCKYPHPSKLNDIKDNHLQALTAVLGEVHQGIKGVVTCGGEPTRATIKVIGRNMTTFSTEYGEYWRILLPGRYFLEVEGSTLCTPTTVAVEIPKQKVGKHSQPLIKNIDLKLKWIDDIDDELESEEKESYTTVLETTEETKGNGTNRTQLHLVPRMESSVSLASSLSLSNSVSIVILCLPLYLWT</sequence>
<dbReference type="Gene3D" id="3.40.630.10">
    <property type="entry name" value="Zn peptidases"/>
    <property type="match status" value="1"/>
</dbReference>
<keyword evidence="5" id="KW-0378">Hydrolase</keyword>
<keyword evidence="7" id="KW-0325">Glycoprotein</keyword>
<keyword evidence="4" id="KW-0479">Metal-binding</keyword>
<dbReference type="PROSITE" id="PS00132">
    <property type="entry name" value="CARBOXYPEPT_ZN_1"/>
    <property type="match status" value="1"/>
</dbReference>
<evidence type="ECO:0000256" key="5">
    <source>
        <dbReference type="ARBA" id="ARBA00022801"/>
    </source>
</evidence>
<reference evidence="11" key="1">
    <citation type="journal article" date="2018" name="PLoS Negl. Trop. Dis.">
        <title>An insight into the salivary gland and fat body transcriptome of Panstrongylus lignarius (Hemiptera: Heteroptera), the main vector of Chagas disease in Peru.</title>
        <authorList>
            <person name="Nevoa J.C."/>
            <person name="Mendes M.T."/>
            <person name="da Silva M.V."/>
            <person name="Soares S.C."/>
            <person name="Oliveira C.J.F."/>
            <person name="Ribeiro J.M.C."/>
        </authorList>
    </citation>
    <scope>NUCLEOTIDE SEQUENCE</scope>
</reference>
<dbReference type="GO" id="GO:0005615">
    <property type="term" value="C:extracellular space"/>
    <property type="evidence" value="ECO:0007669"/>
    <property type="project" value="TreeGrafter"/>
</dbReference>
<feature type="domain" description="Peptidase M14" evidence="10">
    <location>
        <begin position="22"/>
        <end position="316"/>
    </location>
</feature>
<protein>
    <submittedName>
        <fullName evidence="11">Putative zinc carboxypeptidase</fullName>
    </submittedName>
</protein>
<name>A0A224XMT0_9HEMI</name>
<evidence type="ECO:0000256" key="3">
    <source>
        <dbReference type="ARBA" id="ARBA00022645"/>
    </source>
</evidence>
<evidence type="ECO:0000313" key="11">
    <source>
        <dbReference type="EMBL" id="JAW09892.1"/>
    </source>
</evidence>
<keyword evidence="3 11" id="KW-0121">Carboxypeptidase</keyword>
<dbReference type="SMART" id="SM00631">
    <property type="entry name" value="Zn_pept"/>
    <property type="match status" value="1"/>
</dbReference>
<evidence type="ECO:0000256" key="6">
    <source>
        <dbReference type="ARBA" id="ARBA00022833"/>
    </source>
</evidence>
<dbReference type="PROSITE" id="PS00133">
    <property type="entry name" value="CARBOXYPEPT_ZN_2"/>
    <property type="match status" value="1"/>
</dbReference>
<dbReference type="InterPro" id="IPR050753">
    <property type="entry name" value="Peptidase_M14_domain"/>
</dbReference>
<dbReference type="PANTHER" id="PTHR11532">
    <property type="entry name" value="PROTEASE M14 CARBOXYPEPTIDASE"/>
    <property type="match status" value="1"/>
</dbReference>
<keyword evidence="3 11" id="KW-0645">Protease</keyword>
<dbReference type="GO" id="GO:0016485">
    <property type="term" value="P:protein processing"/>
    <property type="evidence" value="ECO:0007669"/>
    <property type="project" value="TreeGrafter"/>
</dbReference>
<dbReference type="SUPFAM" id="SSF49464">
    <property type="entry name" value="Carboxypeptidase regulatory domain-like"/>
    <property type="match status" value="1"/>
</dbReference>
<dbReference type="InterPro" id="IPR057247">
    <property type="entry name" value="CARBOXYPEPT_ZN_2"/>
</dbReference>
<dbReference type="PANTHER" id="PTHR11532:SF84">
    <property type="entry name" value="CARBOXYPEPTIDASE M"/>
    <property type="match status" value="1"/>
</dbReference>
<evidence type="ECO:0000256" key="4">
    <source>
        <dbReference type="ARBA" id="ARBA00022723"/>
    </source>
</evidence>
<keyword evidence="9" id="KW-0732">Signal</keyword>
<dbReference type="Gene3D" id="2.60.40.1120">
    <property type="entry name" value="Carboxypeptidase-like, regulatory domain"/>
    <property type="match status" value="1"/>
</dbReference>
<dbReference type="SUPFAM" id="SSF53187">
    <property type="entry name" value="Zn-dependent exopeptidases"/>
    <property type="match status" value="1"/>
</dbReference>
<evidence type="ECO:0000256" key="7">
    <source>
        <dbReference type="ARBA" id="ARBA00023180"/>
    </source>
</evidence>
<keyword evidence="6" id="KW-0862">Zinc</keyword>
<organism evidence="11">
    <name type="scientific">Panstrongylus lignarius</name>
    <dbReference type="NCBI Taxonomy" id="156445"/>
    <lineage>
        <taxon>Eukaryota</taxon>
        <taxon>Metazoa</taxon>
        <taxon>Ecdysozoa</taxon>
        <taxon>Arthropoda</taxon>
        <taxon>Hexapoda</taxon>
        <taxon>Insecta</taxon>
        <taxon>Pterygota</taxon>
        <taxon>Neoptera</taxon>
        <taxon>Paraneoptera</taxon>
        <taxon>Hemiptera</taxon>
        <taxon>Heteroptera</taxon>
        <taxon>Panheteroptera</taxon>
        <taxon>Cimicomorpha</taxon>
        <taxon>Reduviidae</taxon>
        <taxon>Triatominae</taxon>
        <taxon>Panstrongylus</taxon>
    </lineage>
</organism>
<comment type="cofactor">
    <cofactor evidence="1">
        <name>Zn(2+)</name>
        <dbReference type="ChEBI" id="CHEBI:29105"/>
    </cofactor>
</comment>
<evidence type="ECO:0000256" key="2">
    <source>
        <dbReference type="ARBA" id="ARBA00005988"/>
    </source>
</evidence>
<feature type="active site" description="Proton donor/acceptor" evidence="8">
    <location>
        <position position="286"/>
    </location>
</feature>
<proteinExistence type="inferred from homology"/>
<feature type="chain" id="PRO_5013279507" evidence="9">
    <location>
        <begin position="17"/>
        <end position="473"/>
    </location>
</feature>
<accession>A0A224XMT0</accession>
<dbReference type="GO" id="GO:0006518">
    <property type="term" value="P:peptide metabolic process"/>
    <property type="evidence" value="ECO:0007669"/>
    <property type="project" value="TreeGrafter"/>
</dbReference>
<dbReference type="GO" id="GO:0008270">
    <property type="term" value="F:zinc ion binding"/>
    <property type="evidence" value="ECO:0007669"/>
    <property type="project" value="InterPro"/>
</dbReference>
<evidence type="ECO:0000256" key="1">
    <source>
        <dbReference type="ARBA" id="ARBA00001947"/>
    </source>
</evidence>
<dbReference type="InterPro" id="IPR000834">
    <property type="entry name" value="Peptidase_M14"/>
</dbReference>